<evidence type="ECO:0000259" key="8">
    <source>
        <dbReference type="PROSITE" id="PS51285"/>
    </source>
</evidence>
<organism evidence="9">
    <name type="scientific">Euplotes crassus</name>
    <dbReference type="NCBI Taxonomy" id="5936"/>
    <lineage>
        <taxon>Eukaryota</taxon>
        <taxon>Sar</taxon>
        <taxon>Alveolata</taxon>
        <taxon>Ciliophora</taxon>
        <taxon>Intramacronucleata</taxon>
        <taxon>Spirotrichea</taxon>
        <taxon>Hypotrichia</taxon>
        <taxon>Euplotida</taxon>
        <taxon>Euplotidae</taxon>
        <taxon>Moneuplotes</taxon>
    </lineage>
</organism>
<dbReference type="PANTHER" id="PTHR24351">
    <property type="entry name" value="RIBOSOMAL PROTEIN S6 KINASE"/>
    <property type="match status" value="1"/>
</dbReference>
<dbReference type="Gene3D" id="1.10.510.10">
    <property type="entry name" value="Transferase(Phosphotransferase) domain 1"/>
    <property type="match status" value="1"/>
</dbReference>
<dbReference type="InterPro" id="IPR011009">
    <property type="entry name" value="Kinase-like_dom_sf"/>
</dbReference>
<dbReference type="InterPro" id="IPR000961">
    <property type="entry name" value="AGC-kinase_C"/>
</dbReference>
<evidence type="ECO:0000256" key="4">
    <source>
        <dbReference type="ARBA" id="ARBA00022777"/>
    </source>
</evidence>
<keyword evidence="6" id="KW-0812">Transmembrane</keyword>
<evidence type="ECO:0000256" key="1">
    <source>
        <dbReference type="ARBA" id="ARBA00022527"/>
    </source>
</evidence>
<dbReference type="PROSITE" id="PS50011">
    <property type="entry name" value="PROTEIN_KINASE_DOM"/>
    <property type="match status" value="1"/>
</dbReference>
<keyword evidence="6" id="KW-1133">Transmembrane helix</keyword>
<accession>A0A7S3KFE5</accession>
<dbReference type="InterPro" id="IPR000719">
    <property type="entry name" value="Prot_kinase_dom"/>
</dbReference>
<dbReference type="Pfam" id="PF00069">
    <property type="entry name" value="Pkinase"/>
    <property type="match status" value="1"/>
</dbReference>
<proteinExistence type="predicted"/>
<protein>
    <submittedName>
        <fullName evidence="9">Uncharacterized protein</fullName>
    </submittedName>
</protein>
<evidence type="ECO:0000256" key="3">
    <source>
        <dbReference type="ARBA" id="ARBA00022741"/>
    </source>
</evidence>
<keyword evidence="4" id="KW-0418">Kinase</keyword>
<dbReference type="EMBL" id="HBIK01015906">
    <property type="protein sequence ID" value="CAE0382578.1"/>
    <property type="molecule type" value="Transcribed_RNA"/>
</dbReference>
<gene>
    <name evidence="9" type="ORF">ECRA1380_LOCUS7540</name>
</gene>
<dbReference type="GO" id="GO:0005524">
    <property type="term" value="F:ATP binding"/>
    <property type="evidence" value="ECO:0007669"/>
    <property type="project" value="UniProtKB-KW"/>
</dbReference>
<evidence type="ECO:0000313" key="9">
    <source>
        <dbReference type="EMBL" id="CAE0382578.1"/>
    </source>
</evidence>
<reference evidence="9" key="1">
    <citation type="submission" date="2021-01" db="EMBL/GenBank/DDBJ databases">
        <authorList>
            <person name="Corre E."/>
            <person name="Pelletier E."/>
            <person name="Niang G."/>
            <person name="Scheremetjew M."/>
            <person name="Finn R."/>
            <person name="Kale V."/>
            <person name="Holt S."/>
            <person name="Cochrane G."/>
            <person name="Meng A."/>
            <person name="Brown T."/>
            <person name="Cohen L."/>
        </authorList>
    </citation>
    <scope>NUCLEOTIDE SEQUENCE</scope>
    <source>
        <strain evidence="9">CT5</strain>
    </source>
</reference>
<dbReference type="PROSITE" id="PS51285">
    <property type="entry name" value="AGC_KINASE_CTER"/>
    <property type="match status" value="1"/>
</dbReference>
<sequence>MISETGHDFTSDWWAVGILIYEMMIGIPPFYHKNKSTMYKMIAEKEPRFPDPKKHGIGVSDDAEDLIRKLLSKDPKTRLGSELGANEILDHPFFDSLDIDDLMEKKIQADYVPEIDQEDKYDLKFFDKEVTDLEAKESFIDEGEREEILNKISGYKDKFQEIGK</sequence>
<feature type="domain" description="AGC-kinase C-terminal" evidence="8">
    <location>
        <begin position="95"/>
        <end position="164"/>
    </location>
</feature>
<keyword evidence="5" id="KW-0067">ATP-binding</keyword>
<evidence type="ECO:0000256" key="5">
    <source>
        <dbReference type="ARBA" id="ARBA00022840"/>
    </source>
</evidence>
<keyword evidence="6" id="KW-0472">Membrane</keyword>
<evidence type="ECO:0000256" key="2">
    <source>
        <dbReference type="ARBA" id="ARBA00022679"/>
    </source>
</evidence>
<feature type="transmembrane region" description="Helical" evidence="6">
    <location>
        <begin position="13"/>
        <end position="31"/>
    </location>
</feature>
<feature type="domain" description="Protein kinase" evidence="7">
    <location>
        <begin position="1"/>
        <end position="94"/>
    </location>
</feature>
<keyword evidence="2" id="KW-0808">Transferase</keyword>
<evidence type="ECO:0000259" key="7">
    <source>
        <dbReference type="PROSITE" id="PS50011"/>
    </source>
</evidence>
<dbReference type="GO" id="GO:0004674">
    <property type="term" value="F:protein serine/threonine kinase activity"/>
    <property type="evidence" value="ECO:0007669"/>
    <property type="project" value="UniProtKB-KW"/>
</dbReference>
<evidence type="ECO:0000256" key="6">
    <source>
        <dbReference type="SAM" id="Phobius"/>
    </source>
</evidence>
<dbReference type="SUPFAM" id="SSF56112">
    <property type="entry name" value="Protein kinase-like (PK-like)"/>
    <property type="match status" value="1"/>
</dbReference>
<name>A0A7S3KFE5_EUPCR</name>
<dbReference type="Gene3D" id="3.30.200.20">
    <property type="entry name" value="Phosphorylase Kinase, domain 1"/>
    <property type="match status" value="1"/>
</dbReference>
<dbReference type="AlphaFoldDB" id="A0A7S3KFE5"/>
<keyword evidence="3" id="KW-0547">Nucleotide-binding</keyword>
<keyword evidence="1" id="KW-0723">Serine/threonine-protein kinase</keyword>